<sequence>MLLVLLVLMTVTGIAIPNYRAFEIEKEEQRYFELLQQDVYFAQSESYRSKTPIMVVFREASHSSEVVQTFRGALLSRKMPESVQLKKTSNLKEIHFTGNGSISGSGTLNFETSAGIKSIVVHLGKGRVVFSE</sequence>
<dbReference type="InterPro" id="IPR016785">
    <property type="entry name" value="ComGD"/>
</dbReference>
<reference evidence="1 2" key="1">
    <citation type="submission" date="2014-09" db="EMBL/GenBank/DDBJ databases">
        <authorList>
            <person name="Urmite Genomes Urmite Genomes"/>
        </authorList>
    </citation>
    <scope>NUCLEOTIDE SEQUENCE [LARGE SCALE GENOMIC DNA]</scope>
    <source>
        <strain evidence="1 2">ES2</strain>
    </source>
</reference>
<keyword evidence="2" id="KW-1185">Reference proteome</keyword>
<proteinExistence type="predicted"/>
<protein>
    <recommendedName>
        <fullName evidence="3">Competence protein ComG</fullName>
    </recommendedName>
</protein>
<evidence type="ECO:0008006" key="3">
    <source>
        <dbReference type="Google" id="ProtNLM"/>
    </source>
</evidence>
<gene>
    <name evidence="1" type="ORF">BN1080_01892</name>
</gene>
<dbReference type="GO" id="GO:0030420">
    <property type="term" value="P:establishment of competence for transformation"/>
    <property type="evidence" value="ECO:0007669"/>
    <property type="project" value="InterPro"/>
</dbReference>
<name>A0A098EKS3_9BACL</name>
<dbReference type="EMBL" id="CCXS01000001">
    <property type="protein sequence ID" value="CEG22954.1"/>
    <property type="molecule type" value="Genomic_DNA"/>
</dbReference>
<evidence type="ECO:0000313" key="2">
    <source>
        <dbReference type="Proteomes" id="UP000043699"/>
    </source>
</evidence>
<accession>A0A098EKS3</accession>
<dbReference type="PIRSF" id="PIRSF021292">
    <property type="entry name" value="Competence_ComGD"/>
    <property type="match status" value="1"/>
</dbReference>
<dbReference type="Proteomes" id="UP000043699">
    <property type="component" value="Unassembled WGS sequence"/>
</dbReference>
<dbReference type="STRING" id="1499687.BN1080_01892"/>
<evidence type="ECO:0000313" key="1">
    <source>
        <dbReference type="EMBL" id="CEG22954.1"/>
    </source>
</evidence>
<organism evidence="1 2">
    <name type="scientific">Planococcus massiliensis</name>
    <dbReference type="NCBI Taxonomy" id="1499687"/>
    <lineage>
        <taxon>Bacteria</taxon>
        <taxon>Bacillati</taxon>
        <taxon>Bacillota</taxon>
        <taxon>Bacilli</taxon>
        <taxon>Bacillales</taxon>
        <taxon>Caryophanaceae</taxon>
        <taxon>Planococcus</taxon>
    </lineage>
</organism>
<dbReference type="AlphaFoldDB" id="A0A098EKS3"/>